<organism>
    <name type="scientific">Physcomitrium patens</name>
    <name type="common">Spreading-leaved earth moss</name>
    <name type="synonym">Physcomitrella patens</name>
    <dbReference type="NCBI Taxonomy" id="3218"/>
    <lineage>
        <taxon>Eukaryota</taxon>
        <taxon>Viridiplantae</taxon>
        <taxon>Streptophyta</taxon>
        <taxon>Embryophyta</taxon>
        <taxon>Bryophyta</taxon>
        <taxon>Bryophytina</taxon>
        <taxon>Bryopsida</taxon>
        <taxon>Funariidae</taxon>
        <taxon>Funariales</taxon>
        <taxon>Funariaceae</taxon>
        <taxon>Physcomitrium</taxon>
    </lineage>
</organism>
<proteinExistence type="predicted"/>
<name>A9U594_PHYPA</name>
<dbReference type="AlphaFoldDB" id="A9U594"/>
<accession>A9U594</accession>
<evidence type="ECO:0000313" key="3">
    <source>
        <dbReference type="EMBL" id="EDQ49155.1"/>
    </source>
</evidence>
<protein>
    <submittedName>
        <fullName evidence="3">Predicted protein</fullName>
    </submittedName>
</protein>
<feature type="signal peptide" evidence="2">
    <location>
        <begin position="1"/>
        <end position="22"/>
    </location>
</feature>
<feature type="chain" id="PRO_5002744343" evidence="2">
    <location>
        <begin position="23"/>
        <end position="239"/>
    </location>
</feature>
<feature type="region of interest" description="Disordered" evidence="1">
    <location>
        <begin position="212"/>
        <end position="239"/>
    </location>
</feature>
<gene>
    <name evidence="3" type="ORF">PHYPADRAFT_102519</name>
</gene>
<evidence type="ECO:0000256" key="1">
    <source>
        <dbReference type="SAM" id="MobiDB-lite"/>
    </source>
</evidence>
<dbReference type="EMBL" id="DS545457">
    <property type="protein sequence ID" value="EDQ49155.1"/>
    <property type="molecule type" value="Genomic_DNA"/>
</dbReference>
<reference evidence="3" key="1">
    <citation type="journal article" date="2008" name="Science">
        <title>The Physcomitrella genome reveals evolutionary insights into the conquest of land by plants.</title>
        <authorList>
            <person name="Rensing S."/>
            <person name="Lang D."/>
            <person name="Zimmer A."/>
            <person name="Terry A."/>
            <person name="Salamov A."/>
            <person name="Shapiro H."/>
            <person name="Nishiyama T."/>
            <person name="Perroud P.-F."/>
            <person name="Lindquist E."/>
            <person name="Kamisugi Y."/>
            <person name="Tanahashi T."/>
            <person name="Sakakibara K."/>
            <person name="Fujita T."/>
            <person name="Oishi K."/>
            <person name="Shin-I T."/>
            <person name="Kuroki Y."/>
            <person name="Toyoda A."/>
            <person name="Suzuki Y."/>
            <person name="Hashimoto A."/>
            <person name="Yamaguchi K."/>
            <person name="Sugano A."/>
            <person name="Kohara Y."/>
            <person name="Fujiyama A."/>
            <person name="Anterola A."/>
            <person name="Aoki S."/>
            <person name="Ashton N."/>
            <person name="Barbazuk W.B."/>
            <person name="Barker E."/>
            <person name="Bennetzen J."/>
            <person name="Bezanilla M."/>
            <person name="Blankenship R."/>
            <person name="Cho S.H."/>
            <person name="Dutcher S."/>
            <person name="Estelle M."/>
            <person name="Fawcett J.A."/>
            <person name="Gundlach H."/>
            <person name="Hanada K."/>
            <person name="Heyl A."/>
            <person name="Hicks K.A."/>
            <person name="Hugh J."/>
            <person name="Lohr M."/>
            <person name="Mayer K."/>
            <person name="Melkozernov A."/>
            <person name="Murata T."/>
            <person name="Nelson D."/>
            <person name="Pils B."/>
            <person name="Prigge M."/>
            <person name="Reiss B."/>
            <person name="Renner T."/>
            <person name="Rombauts S."/>
            <person name="Rushton P."/>
            <person name="Sanderfoot A."/>
            <person name="Schween G."/>
            <person name="Shiu S.-H."/>
            <person name="Stueber K."/>
            <person name="Theodoulou F.L."/>
            <person name="Tu H."/>
            <person name="Van de Peer Y."/>
            <person name="Verrier P.J."/>
            <person name="Waters E."/>
            <person name="Wood A."/>
            <person name="Yang L."/>
            <person name="Cove D."/>
            <person name="Cuming A."/>
            <person name="Hasebe M."/>
            <person name="Lucas S."/>
            <person name="Mishler D.B."/>
            <person name="Reski R."/>
            <person name="Grigoriev I."/>
            <person name="Quatrano R.S."/>
            <person name="Boore J.L."/>
        </authorList>
    </citation>
    <scope>NUCLEOTIDE SEQUENCE [LARGE SCALE GENOMIC DNA]</scope>
</reference>
<keyword evidence="2" id="KW-0732">Signal</keyword>
<sequence length="239" mass="25663">MQGWVKLPLSSMFFCTHARVAAVGAYDATSSKDRRSERRELRRVVASWCSDEPRWGVRVRGLVSQKSIRRLRSEPLVGIVIQADARRARVVPIAGEPSAVSVGVASAIAQVGKRMEKTCEVICERVDVRSPILDVVASNVIASDVGSRAGWTRAVVRDASTLAAFRLFELDANVAAATVYDGTVAAASVLIEHAPDADEGVQIVGLEGATAGEGERRRGADGAAGGEWSNRGHRRTWTK</sequence>
<evidence type="ECO:0000256" key="2">
    <source>
        <dbReference type="SAM" id="SignalP"/>
    </source>
</evidence>